<evidence type="ECO:0000313" key="2">
    <source>
        <dbReference type="EMBL" id="EXI80471.1"/>
    </source>
</evidence>
<evidence type="ECO:0000256" key="1">
    <source>
        <dbReference type="SAM" id="MobiDB-lite"/>
    </source>
</evidence>
<dbReference type="PATRIC" id="fig|1454003.3.peg.1855"/>
<reference evidence="2 3" key="1">
    <citation type="submission" date="2014-02" db="EMBL/GenBank/DDBJ databases">
        <title>Expanding our view of genomic diversity in Candidatus Accumulibacter clades.</title>
        <authorList>
            <person name="Skennerton C.T."/>
            <person name="Barr J.J."/>
            <person name="Slater F.R."/>
            <person name="Bond P.L."/>
            <person name="Tyson G.W."/>
        </authorList>
    </citation>
    <scope>NUCLEOTIDE SEQUENCE [LARGE SCALE GENOMIC DNA]</scope>
    <source>
        <strain evidence="3">BA-92</strain>
    </source>
</reference>
<dbReference type="Pfam" id="PF19570">
    <property type="entry name" value="DUF6088"/>
    <property type="match status" value="1"/>
</dbReference>
<dbReference type="AlphaFoldDB" id="A0A011NYU8"/>
<gene>
    <name evidence="2" type="ORF">AW10_01801</name>
</gene>
<evidence type="ECO:0008006" key="4">
    <source>
        <dbReference type="Google" id="ProtNLM"/>
    </source>
</evidence>
<name>A0A011NYU8_9PROT</name>
<dbReference type="STRING" id="1454003.AW10_01801"/>
<dbReference type="InterPro" id="IPR045738">
    <property type="entry name" value="DUF6088"/>
</dbReference>
<dbReference type="EMBL" id="JEMX01000032">
    <property type="protein sequence ID" value="EXI80471.1"/>
    <property type="molecule type" value="Genomic_DNA"/>
</dbReference>
<feature type="compositionally biased region" description="Basic residues" evidence="1">
    <location>
        <begin position="222"/>
        <end position="233"/>
    </location>
</feature>
<sequence>MSDLKSAIASLVNAADPNHVWVPADFAQLGNRDAIDKTLQRMVRAGDLRRIDRGLYDRPSINRLTKRPTTPDYRAVVEAIARRDQLRLLVDGMTAANDLGLTDAVPARVTIHTDARRRGIKLDNLAIDFKQTAPSRLYWAGRPAMRVVQALHWLKDTLVSDRDRILSRLSQLLADPIHGAAIRQDLIDGFSVLPAWMQSLVREVPDCDPLNTEPKTLLPPSHAKRSASTRSAKRVGGAD</sequence>
<accession>A0A011NYU8</accession>
<organism evidence="2 3">
    <name type="scientific">Candidatus Accumulibacter appositus</name>
    <dbReference type="NCBI Taxonomy" id="1454003"/>
    <lineage>
        <taxon>Bacteria</taxon>
        <taxon>Pseudomonadati</taxon>
        <taxon>Pseudomonadota</taxon>
        <taxon>Betaproteobacteria</taxon>
        <taxon>Candidatus Accumulibacter</taxon>
    </lineage>
</organism>
<dbReference type="Proteomes" id="UP000021816">
    <property type="component" value="Unassembled WGS sequence"/>
</dbReference>
<evidence type="ECO:0000313" key="3">
    <source>
        <dbReference type="Proteomes" id="UP000021816"/>
    </source>
</evidence>
<comment type="caution">
    <text evidence="2">The sequence shown here is derived from an EMBL/GenBank/DDBJ whole genome shotgun (WGS) entry which is preliminary data.</text>
</comment>
<proteinExistence type="predicted"/>
<protein>
    <recommendedName>
        <fullName evidence="4">Type IV toxin-antitoxin system AbiEi family antitoxin domain-containing protein</fullName>
    </recommendedName>
</protein>
<feature type="region of interest" description="Disordered" evidence="1">
    <location>
        <begin position="207"/>
        <end position="239"/>
    </location>
</feature>